<sequence>MKQRNNNKAKKKRSYRSETLRNMELDWEPLLAAIPNSSILINK</sequence>
<protein>
    <submittedName>
        <fullName evidence="1">Uncharacterized protein</fullName>
    </submittedName>
</protein>
<dbReference type="EMBL" id="GBRH01200237">
    <property type="protein sequence ID" value="JAD97658.1"/>
    <property type="molecule type" value="Transcribed_RNA"/>
</dbReference>
<evidence type="ECO:0000313" key="1">
    <source>
        <dbReference type="EMBL" id="JAD97658.1"/>
    </source>
</evidence>
<name>A0A0A9EF95_ARUDO</name>
<proteinExistence type="predicted"/>
<reference evidence="1" key="1">
    <citation type="submission" date="2014-09" db="EMBL/GenBank/DDBJ databases">
        <authorList>
            <person name="Magalhaes I.L.F."/>
            <person name="Oliveira U."/>
            <person name="Santos F.R."/>
            <person name="Vidigal T.H.D.A."/>
            <person name="Brescovit A.D."/>
            <person name="Santos A.J."/>
        </authorList>
    </citation>
    <scope>NUCLEOTIDE SEQUENCE</scope>
    <source>
        <tissue evidence="1">Shoot tissue taken approximately 20 cm above the soil surface</tissue>
    </source>
</reference>
<accession>A0A0A9EF95</accession>
<dbReference type="AlphaFoldDB" id="A0A0A9EF95"/>
<reference evidence="1" key="2">
    <citation type="journal article" date="2015" name="Data Brief">
        <title>Shoot transcriptome of the giant reed, Arundo donax.</title>
        <authorList>
            <person name="Barrero R.A."/>
            <person name="Guerrero F.D."/>
            <person name="Moolhuijzen P."/>
            <person name="Goolsby J.A."/>
            <person name="Tidwell J."/>
            <person name="Bellgard S.E."/>
            <person name="Bellgard M.I."/>
        </authorList>
    </citation>
    <scope>NUCLEOTIDE SEQUENCE</scope>
    <source>
        <tissue evidence="1">Shoot tissue taken approximately 20 cm above the soil surface</tissue>
    </source>
</reference>
<organism evidence="1">
    <name type="scientific">Arundo donax</name>
    <name type="common">Giant reed</name>
    <name type="synonym">Donax arundinaceus</name>
    <dbReference type="NCBI Taxonomy" id="35708"/>
    <lineage>
        <taxon>Eukaryota</taxon>
        <taxon>Viridiplantae</taxon>
        <taxon>Streptophyta</taxon>
        <taxon>Embryophyta</taxon>
        <taxon>Tracheophyta</taxon>
        <taxon>Spermatophyta</taxon>
        <taxon>Magnoliopsida</taxon>
        <taxon>Liliopsida</taxon>
        <taxon>Poales</taxon>
        <taxon>Poaceae</taxon>
        <taxon>PACMAD clade</taxon>
        <taxon>Arundinoideae</taxon>
        <taxon>Arundineae</taxon>
        <taxon>Arundo</taxon>
    </lineage>
</organism>